<evidence type="ECO:0000313" key="10">
    <source>
        <dbReference type="EMBL" id="KAK5850180.1"/>
    </source>
</evidence>
<keyword evidence="3 8" id="KW-1133">Transmembrane helix</keyword>
<reference evidence="10 11" key="2">
    <citation type="journal article" date="2023" name="Mol. Biol. Evol.">
        <title>Genomics of Secondarily Temperate Adaptation in the Only Non-Antarctic Icefish.</title>
        <authorList>
            <person name="Rivera-Colon A.G."/>
            <person name="Rayamajhi N."/>
            <person name="Minhas B.F."/>
            <person name="Madrigal G."/>
            <person name="Bilyk K.T."/>
            <person name="Yoon V."/>
            <person name="Hune M."/>
            <person name="Gregory S."/>
            <person name="Cheng C.H.C."/>
            <person name="Catchen J.M."/>
        </authorList>
    </citation>
    <scope>NUCLEOTIDE SEQUENCE [LARGE SCALE GENOMIC DNA]</scope>
    <source>
        <strain evidence="10">JMC-PN-2008</strain>
    </source>
</reference>
<dbReference type="PROSITE" id="PS50262">
    <property type="entry name" value="G_PROTEIN_RECEP_F1_2"/>
    <property type="match status" value="1"/>
</dbReference>
<dbReference type="Pfam" id="PF00001">
    <property type="entry name" value="7tm_1"/>
    <property type="match status" value="1"/>
</dbReference>
<dbReference type="Gene3D" id="1.20.1070.10">
    <property type="entry name" value="Rhodopsin 7-helix transmembrane proteins"/>
    <property type="match status" value="1"/>
</dbReference>
<dbReference type="Proteomes" id="UP001346869">
    <property type="component" value="Unassembled WGS sequence"/>
</dbReference>
<name>A0AAN7WZR2_ELEMC</name>
<gene>
    <name evidence="10" type="ORF">PBY51_014450</name>
</gene>
<sequence length="314" mass="35717">MATPVTQSVLSSALTSMMTSNFSMSPSNSSDTKDYHTVLLVINSVVLLSGIISLSLMIHIMRFSAKSITSTAVLNLIFTHFVFLLTVPFRIYYYATQDWKLGHEWCRVISGMIHIHMYMSFLFYVIILVTRLLSFYYNYEVVASFQRFHGLLVSGVVWTVVLVVVPCIMCFAYGKKDVIPSSGGDRNTTQCFKFGKNIGDNAKVFNYIVSTLIILVAAVLTGLQANVLRVLYKKHREGCSSQQDFGAQQKSLCFALVMVVCFIPYHMFRLKYINDIYLENVNEVFLTLTTFNCLDMLTFLGRRTWFMCCPKVAF</sequence>
<keyword evidence="7" id="KW-0807">Transducer</keyword>
<comment type="subcellular location">
    <subcellularLocation>
        <location evidence="1">Membrane</location>
        <topology evidence="1">Multi-pass membrane protein</topology>
    </subcellularLocation>
</comment>
<keyword evidence="2 8" id="KW-0812">Transmembrane</keyword>
<reference evidence="10 11" key="1">
    <citation type="journal article" date="2023" name="Genes (Basel)">
        <title>Chromosome-Level Genome Assembly and Circadian Gene Repertoire of the Patagonia Blennie Eleginops maclovinus-The Closest Ancestral Proxy of Antarctic Cryonotothenioids.</title>
        <authorList>
            <person name="Cheng C.C."/>
            <person name="Rivera-Colon A.G."/>
            <person name="Minhas B.F."/>
            <person name="Wilson L."/>
            <person name="Rayamajhi N."/>
            <person name="Vargas-Chacoff L."/>
            <person name="Catchen J.M."/>
        </authorList>
    </citation>
    <scope>NUCLEOTIDE SEQUENCE [LARGE SCALE GENOMIC DNA]</scope>
    <source>
        <strain evidence="10">JMC-PN-2008</strain>
    </source>
</reference>
<evidence type="ECO:0000256" key="5">
    <source>
        <dbReference type="ARBA" id="ARBA00023136"/>
    </source>
</evidence>
<dbReference type="EMBL" id="JAUZQC010000023">
    <property type="protein sequence ID" value="KAK5850180.1"/>
    <property type="molecule type" value="Genomic_DNA"/>
</dbReference>
<dbReference type="GO" id="GO:0004930">
    <property type="term" value="F:G protein-coupled receptor activity"/>
    <property type="evidence" value="ECO:0007669"/>
    <property type="project" value="UniProtKB-KW"/>
</dbReference>
<feature type="transmembrane region" description="Helical" evidence="8">
    <location>
        <begin position="72"/>
        <end position="95"/>
    </location>
</feature>
<evidence type="ECO:0000256" key="3">
    <source>
        <dbReference type="ARBA" id="ARBA00022989"/>
    </source>
</evidence>
<feature type="transmembrane region" description="Helical" evidence="8">
    <location>
        <begin position="39"/>
        <end position="60"/>
    </location>
</feature>
<evidence type="ECO:0000256" key="2">
    <source>
        <dbReference type="ARBA" id="ARBA00022692"/>
    </source>
</evidence>
<feature type="transmembrane region" description="Helical" evidence="8">
    <location>
        <begin position="252"/>
        <end position="272"/>
    </location>
</feature>
<evidence type="ECO:0000256" key="7">
    <source>
        <dbReference type="ARBA" id="ARBA00023224"/>
    </source>
</evidence>
<evidence type="ECO:0000256" key="4">
    <source>
        <dbReference type="ARBA" id="ARBA00023040"/>
    </source>
</evidence>
<dbReference type="PANTHER" id="PTHR24237">
    <property type="entry name" value="G-PROTEIN COUPLED RECEPTOR"/>
    <property type="match status" value="1"/>
</dbReference>
<proteinExistence type="predicted"/>
<organism evidence="10 11">
    <name type="scientific">Eleginops maclovinus</name>
    <name type="common">Patagonian blennie</name>
    <name type="synonym">Eleginus maclovinus</name>
    <dbReference type="NCBI Taxonomy" id="56733"/>
    <lineage>
        <taxon>Eukaryota</taxon>
        <taxon>Metazoa</taxon>
        <taxon>Chordata</taxon>
        <taxon>Craniata</taxon>
        <taxon>Vertebrata</taxon>
        <taxon>Euteleostomi</taxon>
        <taxon>Actinopterygii</taxon>
        <taxon>Neopterygii</taxon>
        <taxon>Teleostei</taxon>
        <taxon>Neoteleostei</taxon>
        <taxon>Acanthomorphata</taxon>
        <taxon>Eupercaria</taxon>
        <taxon>Perciformes</taxon>
        <taxon>Notothenioidei</taxon>
        <taxon>Eleginopidae</taxon>
        <taxon>Eleginops</taxon>
    </lineage>
</organism>
<dbReference type="PANTHER" id="PTHR24237:SF35">
    <property type="entry name" value="G-PROTEIN COUPLED RECEPTOR 141-RELATED"/>
    <property type="match status" value="1"/>
</dbReference>
<evidence type="ECO:0000259" key="9">
    <source>
        <dbReference type="PROSITE" id="PS50262"/>
    </source>
</evidence>
<feature type="transmembrane region" description="Helical" evidence="8">
    <location>
        <begin position="204"/>
        <end position="231"/>
    </location>
</feature>
<evidence type="ECO:0000256" key="6">
    <source>
        <dbReference type="ARBA" id="ARBA00023170"/>
    </source>
</evidence>
<protein>
    <recommendedName>
        <fullName evidence="9">G-protein coupled receptors family 1 profile domain-containing protein</fullName>
    </recommendedName>
</protein>
<feature type="transmembrane region" description="Helical" evidence="8">
    <location>
        <begin position="115"/>
        <end position="139"/>
    </location>
</feature>
<dbReference type="InterPro" id="IPR000276">
    <property type="entry name" value="GPCR_Rhodpsn"/>
</dbReference>
<dbReference type="GO" id="GO:0008142">
    <property type="term" value="F:oxysterol binding"/>
    <property type="evidence" value="ECO:0007669"/>
    <property type="project" value="InterPro"/>
</dbReference>
<dbReference type="SUPFAM" id="SSF81321">
    <property type="entry name" value="Family A G protein-coupled receptor-like"/>
    <property type="match status" value="1"/>
</dbReference>
<dbReference type="PRINTS" id="PR01157">
    <property type="entry name" value="P2YPURNOCPTR"/>
</dbReference>
<feature type="domain" description="G-protein coupled receptors family 1 profile" evidence="9">
    <location>
        <begin position="49"/>
        <end position="270"/>
    </location>
</feature>
<accession>A0AAN7WZR2</accession>
<keyword evidence="11" id="KW-1185">Reference proteome</keyword>
<dbReference type="InterPro" id="IPR017452">
    <property type="entry name" value="GPCR_Rhodpsn_7TM"/>
</dbReference>
<dbReference type="GO" id="GO:0016020">
    <property type="term" value="C:membrane"/>
    <property type="evidence" value="ECO:0007669"/>
    <property type="project" value="UniProtKB-SubCell"/>
</dbReference>
<keyword evidence="4" id="KW-0297">G-protein coupled receptor</keyword>
<evidence type="ECO:0000313" key="11">
    <source>
        <dbReference type="Proteomes" id="UP001346869"/>
    </source>
</evidence>
<keyword evidence="5 8" id="KW-0472">Membrane</keyword>
<dbReference type="AlphaFoldDB" id="A0AAN7WZR2"/>
<comment type="caution">
    <text evidence="10">The sequence shown here is derived from an EMBL/GenBank/DDBJ whole genome shotgun (WGS) entry which is preliminary data.</text>
</comment>
<dbReference type="InterPro" id="IPR047160">
    <property type="entry name" value="GP183-like"/>
</dbReference>
<feature type="transmembrane region" description="Helical" evidence="8">
    <location>
        <begin position="151"/>
        <end position="174"/>
    </location>
</feature>
<evidence type="ECO:0000256" key="8">
    <source>
        <dbReference type="SAM" id="Phobius"/>
    </source>
</evidence>
<evidence type="ECO:0000256" key="1">
    <source>
        <dbReference type="ARBA" id="ARBA00004141"/>
    </source>
</evidence>
<keyword evidence="6" id="KW-0675">Receptor</keyword>